<dbReference type="STRING" id="1433126.BN938_2541"/>
<dbReference type="Pfam" id="PF00589">
    <property type="entry name" value="Phage_integrase"/>
    <property type="match status" value="1"/>
</dbReference>
<evidence type="ECO:0000313" key="5">
    <source>
        <dbReference type="EMBL" id="CDN32611.1"/>
    </source>
</evidence>
<protein>
    <submittedName>
        <fullName evidence="5">Tyrosine type site-specific recombinase</fullName>
    </submittedName>
</protein>
<feature type="domain" description="Tyr recombinase" evidence="4">
    <location>
        <begin position="166"/>
        <end position="346"/>
    </location>
</feature>
<dbReference type="GO" id="GO:0006310">
    <property type="term" value="P:DNA recombination"/>
    <property type="evidence" value="ECO:0007669"/>
    <property type="project" value="UniProtKB-KW"/>
</dbReference>
<dbReference type="GO" id="GO:0003677">
    <property type="term" value="F:DNA binding"/>
    <property type="evidence" value="ECO:0007669"/>
    <property type="project" value="UniProtKB-KW"/>
</dbReference>
<dbReference type="InterPro" id="IPR013762">
    <property type="entry name" value="Integrase-like_cat_sf"/>
</dbReference>
<evidence type="ECO:0000259" key="4">
    <source>
        <dbReference type="PROSITE" id="PS51898"/>
    </source>
</evidence>
<evidence type="ECO:0000313" key="6">
    <source>
        <dbReference type="Proteomes" id="UP000027616"/>
    </source>
</evidence>
<keyword evidence="2" id="KW-0238">DNA-binding</keyword>
<keyword evidence="6" id="KW-1185">Reference proteome</keyword>
<dbReference type="PANTHER" id="PTHR30349">
    <property type="entry name" value="PHAGE INTEGRASE-RELATED"/>
    <property type="match status" value="1"/>
</dbReference>
<dbReference type="InterPro" id="IPR011010">
    <property type="entry name" value="DNA_brk_join_enz"/>
</dbReference>
<dbReference type="PANTHER" id="PTHR30349:SF64">
    <property type="entry name" value="PROPHAGE INTEGRASE INTD-RELATED"/>
    <property type="match status" value="1"/>
</dbReference>
<dbReference type="InterPro" id="IPR010998">
    <property type="entry name" value="Integrase_recombinase_N"/>
</dbReference>
<evidence type="ECO:0000256" key="1">
    <source>
        <dbReference type="ARBA" id="ARBA00008857"/>
    </source>
</evidence>
<dbReference type="SUPFAM" id="SSF56349">
    <property type="entry name" value="DNA breaking-rejoining enzymes"/>
    <property type="match status" value="1"/>
</dbReference>
<sequence>MPKTRECRELNAYMDTVKLRLMTLQREMELDGEHITPKSLLNKFLGVANEKPQYTILGVFREHNDKCAKLSGIDMSAATVERYETSYKHTAEFIKQTYHVDDMDINSVDHRFITDYEFYLKTERACSHNTATKYLKNFKKITRIALANECMVKDPFANIKFRLNEVDRDFLEDHELKRIIDKRFSIERLEQVKDMFLVLCFTGLAFSDLKGLRDEHIFTDNNGAKWIRKKRQKTKNMCNIPLLDIPLSIFEKYKEHPCRTKGELMPVASNQKVNAYIKEIMDICGIQKAISSHTGRHTFSTTVALANGVSIESVAKMLGHSNTNMTRHYAKVLDRTIMNEMSNVADKFQYKAVQL</sequence>
<dbReference type="Proteomes" id="UP000027616">
    <property type="component" value="Chromosome I"/>
</dbReference>
<dbReference type="InterPro" id="IPR050090">
    <property type="entry name" value="Tyrosine_recombinase_XerCD"/>
</dbReference>
<gene>
    <name evidence="5" type="ORF">BN938_2541</name>
</gene>
<dbReference type="InterPro" id="IPR002104">
    <property type="entry name" value="Integrase_catalytic"/>
</dbReference>
<dbReference type="Gene3D" id="1.10.150.130">
    <property type="match status" value="1"/>
</dbReference>
<comment type="similarity">
    <text evidence="1">Belongs to the 'phage' integrase family.</text>
</comment>
<dbReference type="GO" id="GO:0015074">
    <property type="term" value="P:DNA integration"/>
    <property type="evidence" value="ECO:0007669"/>
    <property type="project" value="InterPro"/>
</dbReference>
<name>A0A060RAE2_9BACT</name>
<keyword evidence="3" id="KW-0233">DNA recombination</keyword>
<evidence type="ECO:0000256" key="2">
    <source>
        <dbReference type="ARBA" id="ARBA00023125"/>
    </source>
</evidence>
<dbReference type="InterPro" id="IPR025269">
    <property type="entry name" value="SAM-like_dom"/>
</dbReference>
<dbReference type="Pfam" id="PF13102">
    <property type="entry name" value="Phage_int_SAM_5"/>
    <property type="match status" value="1"/>
</dbReference>
<dbReference type="eggNOG" id="COG4974">
    <property type="taxonomic scope" value="Bacteria"/>
</dbReference>
<accession>A0A060RAE2</accession>
<dbReference type="EMBL" id="HG934468">
    <property type="protein sequence ID" value="CDN32611.1"/>
    <property type="molecule type" value="Genomic_DNA"/>
</dbReference>
<dbReference type="HOGENOM" id="CLU_033139_2_0_10"/>
<evidence type="ECO:0000256" key="3">
    <source>
        <dbReference type="ARBA" id="ARBA00023172"/>
    </source>
</evidence>
<dbReference type="KEGG" id="rbc:BN938_2541"/>
<dbReference type="PATRIC" id="fig|1433126.3.peg.2516"/>
<reference evidence="5 6" key="1">
    <citation type="journal article" date="2015" name="Genome Announc.">
        <title>Complete Genome Sequence of the Novel Leech Symbiont Mucinivorans hirudinis M3T.</title>
        <authorList>
            <person name="Nelson M.C."/>
            <person name="Bomar L."/>
            <person name="Graf J."/>
        </authorList>
    </citation>
    <scope>NUCLEOTIDE SEQUENCE [LARGE SCALE GENOMIC DNA]</scope>
    <source>
        <strain evidence="6">M3</strain>
    </source>
</reference>
<dbReference type="CDD" id="cd01185">
    <property type="entry name" value="INTN1_C_like"/>
    <property type="match status" value="1"/>
</dbReference>
<organism evidence="5 6">
    <name type="scientific">Mucinivorans hirudinis</name>
    <dbReference type="NCBI Taxonomy" id="1433126"/>
    <lineage>
        <taxon>Bacteria</taxon>
        <taxon>Pseudomonadati</taxon>
        <taxon>Bacteroidota</taxon>
        <taxon>Bacteroidia</taxon>
        <taxon>Bacteroidales</taxon>
        <taxon>Rikenellaceae</taxon>
        <taxon>Mucinivorans</taxon>
    </lineage>
</organism>
<dbReference type="Gene3D" id="1.10.443.10">
    <property type="entry name" value="Intergrase catalytic core"/>
    <property type="match status" value="1"/>
</dbReference>
<dbReference type="AlphaFoldDB" id="A0A060RAE2"/>
<proteinExistence type="inferred from homology"/>
<dbReference type="PROSITE" id="PS51898">
    <property type="entry name" value="TYR_RECOMBINASE"/>
    <property type="match status" value="1"/>
</dbReference>